<name>A0A451A641_9GAMM</name>
<organism evidence="1">
    <name type="scientific">Candidatus Kentrum sp. UNK</name>
    <dbReference type="NCBI Taxonomy" id="2126344"/>
    <lineage>
        <taxon>Bacteria</taxon>
        <taxon>Pseudomonadati</taxon>
        <taxon>Pseudomonadota</taxon>
        <taxon>Gammaproteobacteria</taxon>
        <taxon>Candidatus Kentrum</taxon>
    </lineage>
</organism>
<dbReference type="AlphaFoldDB" id="A0A451A641"/>
<proteinExistence type="predicted"/>
<gene>
    <name evidence="1" type="ORF">BECKUNK1418G_GA0071005_101747</name>
    <name evidence="2" type="ORF">BECKUNK1418H_GA0071006_101022</name>
</gene>
<dbReference type="EMBL" id="CAADFZ010000017">
    <property type="protein sequence ID" value="VFK61488.1"/>
    <property type="molecule type" value="Genomic_DNA"/>
</dbReference>
<evidence type="ECO:0000313" key="1">
    <source>
        <dbReference type="EMBL" id="VFK61488.1"/>
    </source>
</evidence>
<reference evidence="1" key="1">
    <citation type="submission" date="2019-02" db="EMBL/GenBank/DDBJ databases">
        <authorList>
            <person name="Gruber-Vodicka R. H."/>
            <person name="Seah K. B. B."/>
        </authorList>
    </citation>
    <scope>NUCLEOTIDE SEQUENCE</scope>
    <source>
        <strain evidence="2">BECK_BY19</strain>
        <strain evidence="1">BECK_BY8</strain>
    </source>
</reference>
<protein>
    <submittedName>
        <fullName evidence="1">Uncharacterized protein</fullName>
    </submittedName>
</protein>
<sequence length="131" mass="14553">MRNCKFCSVPKLEPEFGALAPLEEQIAAIEKAHGAKQHLVIMDNNVLAIQGIDRHLRTIESLGFQRGARKNGRKRTVDFNQGIDARLITKKPELVAALGRLATQPMRLAFDFHSSCHKAGDKGRHAQTELS</sequence>
<accession>A0A451A641</accession>
<dbReference type="EMBL" id="CAADGD010000010">
    <property type="protein sequence ID" value="VFK69100.1"/>
    <property type="molecule type" value="Genomic_DNA"/>
</dbReference>
<evidence type="ECO:0000313" key="2">
    <source>
        <dbReference type="EMBL" id="VFK69100.1"/>
    </source>
</evidence>